<comment type="caution">
    <text evidence="5">The sequence shown here is derived from an EMBL/GenBank/DDBJ whole genome shotgun (WGS) entry which is preliminary data.</text>
</comment>
<dbReference type="PANTHER" id="PTHR43708">
    <property type="entry name" value="CONSERVED EXPRESSED OXIDOREDUCTASE (EUROFUNG)"/>
    <property type="match status" value="1"/>
</dbReference>
<dbReference type="Pfam" id="PF02894">
    <property type="entry name" value="GFO_IDH_MocA_C"/>
    <property type="match status" value="1"/>
</dbReference>
<dbReference type="Proteomes" id="UP000799429">
    <property type="component" value="Unassembled WGS sequence"/>
</dbReference>
<keyword evidence="2" id="KW-0560">Oxidoreductase</keyword>
<dbReference type="InterPro" id="IPR004104">
    <property type="entry name" value="Gfo/Idh/MocA-like_OxRdtase_C"/>
</dbReference>
<dbReference type="InterPro" id="IPR000683">
    <property type="entry name" value="Gfo/Idh/MocA-like_OxRdtase_N"/>
</dbReference>
<dbReference type="InterPro" id="IPR036291">
    <property type="entry name" value="NAD(P)-bd_dom_sf"/>
</dbReference>
<dbReference type="EMBL" id="MU006109">
    <property type="protein sequence ID" value="KAF2835394.1"/>
    <property type="molecule type" value="Genomic_DNA"/>
</dbReference>
<dbReference type="Gene3D" id="3.40.50.720">
    <property type="entry name" value="NAD(P)-binding Rossmann-like Domain"/>
    <property type="match status" value="1"/>
</dbReference>
<evidence type="ECO:0000259" key="3">
    <source>
        <dbReference type="Pfam" id="PF01408"/>
    </source>
</evidence>
<dbReference type="SUPFAM" id="SSF51735">
    <property type="entry name" value="NAD(P)-binding Rossmann-fold domains"/>
    <property type="match status" value="1"/>
</dbReference>
<dbReference type="Pfam" id="PF01408">
    <property type="entry name" value="GFO_IDH_MocA"/>
    <property type="match status" value="1"/>
</dbReference>
<name>A0A9P4VPE4_9PEZI</name>
<dbReference type="OrthoDB" id="2129491at2759"/>
<feature type="domain" description="Gfo/Idh/MocA-like oxidoreductase C-terminal" evidence="4">
    <location>
        <begin position="138"/>
        <end position="360"/>
    </location>
</feature>
<dbReference type="AlphaFoldDB" id="A0A9P4VPE4"/>
<proteinExistence type="inferred from homology"/>
<evidence type="ECO:0000259" key="4">
    <source>
        <dbReference type="Pfam" id="PF02894"/>
    </source>
</evidence>
<feature type="domain" description="Gfo/Idh/MocA-like oxidoreductase N-terminal" evidence="3">
    <location>
        <begin position="7"/>
        <end position="125"/>
    </location>
</feature>
<keyword evidence="6" id="KW-1185">Reference proteome</keyword>
<evidence type="ECO:0000256" key="1">
    <source>
        <dbReference type="ARBA" id="ARBA00010928"/>
    </source>
</evidence>
<dbReference type="PANTHER" id="PTHR43708:SF5">
    <property type="entry name" value="CONSERVED EXPRESSED OXIDOREDUCTASE (EUROFUNG)-RELATED"/>
    <property type="match status" value="1"/>
</dbReference>
<sequence>MAEPYKATVIGYGLSAKIFHIPFILALPSQFKLYGILQRNPTDTNSAASDHPDIKIWRDVPTMLADSAIDIVIISSIPDSHFEYAKASLEAGKHVIVEKPFVPTSQEADKLVEIAKKSGKKLAVYQNRRWDSDFVTLKQIIKEGKLGRIAEFETHFDRHRPKAPAVETWKQKELPANGAIYDLGTHLIDQVVHLFGLPKRVTAFLGYQASGNEDRTGNGDSFTVLLHYQNGMLVMAKAGVVSPEQEQLRYWVRGDKGSFKKYHLDAQEDQLRSGKKVEDEGYAVEPESHHGVLTQTSTDGKVTKEVYPTVTPPTYAEFYRLFGNAIVGNGEEPVKAEEASAVLKLIELAIRSSKTGKTLDI</sequence>
<dbReference type="Gene3D" id="3.30.360.10">
    <property type="entry name" value="Dihydrodipicolinate Reductase, domain 2"/>
    <property type="match status" value="1"/>
</dbReference>
<dbReference type="GO" id="GO:0000166">
    <property type="term" value="F:nucleotide binding"/>
    <property type="evidence" value="ECO:0007669"/>
    <property type="project" value="InterPro"/>
</dbReference>
<protein>
    <submittedName>
        <fullName evidence="5">NAD binding Rossmann fold oxidoreductase</fullName>
    </submittedName>
</protein>
<dbReference type="InterPro" id="IPR051317">
    <property type="entry name" value="Gfo/Idh/MocA_oxidoreduct"/>
</dbReference>
<evidence type="ECO:0000313" key="6">
    <source>
        <dbReference type="Proteomes" id="UP000799429"/>
    </source>
</evidence>
<reference evidence="5" key="1">
    <citation type="journal article" date="2020" name="Stud. Mycol.">
        <title>101 Dothideomycetes genomes: a test case for predicting lifestyles and emergence of pathogens.</title>
        <authorList>
            <person name="Haridas S."/>
            <person name="Albert R."/>
            <person name="Binder M."/>
            <person name="Bloem J."/>
            <person name="Labutti K."/>
            <person name="Salamov A."/>
            <person name="Andreopoulos B."/>
            <person name="Baker S."/>
            <person name="Barry K."/>
            <person name="Bills G."/>
            <person name="Bluhm B."/>
            <person name="Cannon C."/>
            <person name="Castanera R."/>
            <person name="Culley D."/>
            <person name="Daum C."/>
            <person name="Ezra D."/>
            <person name="Gonzalez J."/>
            <person name="Henrissat B."/>
            <person name="Kuo A."/>
            <person name="Liang C."/>
            <person name="Lipzen A."/>
            <person name="Lutzoni F."/>
            <person name="Magnuson J."/>
            <person name="Mondo S."/>
            <person name="Nolan M."/>
            <person name="Ohm R."/>
            <person name="Pangilinan J."/>
            <person name="Park H.-J."/>
            <person name="Ramirez L."/>
            <person name="Alfaro M."/>
            <person name="Sun H."/>
            <person name="Tritt A."/>
            <person name="Yoshinaga Y."/>
            <person name="Zwiers L.-H."/>
            <person name="Turgeon B."/>
            <person name="Goodwin S."/>
            <person name="Spatafora J."/>
            <person name="Crous P."/>
            <person name="Grigoriev I."/>
        </authorList>
    </citation>
    <scope>NUCLEOTIDE SEQUENCE</scope>
    <source>
        <strain evidence="5">CBS 101060</strain>
    </source>
</reference>
<accession>A0A9P4VPE4</accession>
<dbReference type="GO" id="GO:0016491">
    <property type="term" value="F:oxidoreductase activity"/>
    <property type="evidence" value="ECO:0007669"/>
    <property type="project" value="UniProtKB-KW"/>
</dbReference>
<evidence type="ECO:0000256" key="2">
    <source>
        <dbReference type="ARBA" id="ARBA00023002"/>
    </source>
</evidence>
<organism evidence="5 6">
    <name type="scientific">Patellaria atrata CBS 101060</name>
    <dbReference type="NCBI Taxonomy" id="1346257"/>
    <lineage>
        <taxon>Eukaryota</taxon>
        <taxon>Fungi</taxon>
        <taxon>Dikarya</taxon>
        <taxon>Ascomycota</taxon>
        <taxon>Pezizomycotina</taxon>
        <taxon>Dothideomycetes</taxon>
        <taxon>Dothideomycetes incertae sedis</taxon>
        <taxon>Patellariales</taxon>
        <taxon>Patellariaceae</taxon>
        <taxon>Patellaria</taxon>
    </lineage>
</organism>
<comment type="similarity">
    <text evidence="1">Belongs to the Gfo/Idh/MocA family.</text>
</comment>
<evidence type="ECO:0000313" key="5">
    <source>
        <dbReference type="EMBL" id="KAF2835394.1"/>
    </source>
</evidence>
<gene>
    <name evidence="5" type="ORF">M501DRAFT_962377</name>
</gene>